<comment type="function">
    <text evidence="4">Required for resistance to DNA-damaging agents.</text>
</comment>
<dbReference type="OrthoDB" id="239260at2"/>
<evidence type="ECO:0000256" key="4">
    <source>
        <dbReference type="ARBA" id="ARBA00037131"/>
    </source>
</evidence>
<protein>
    <submittedName>
        <fullName evidence="6">Universal stress protein UspA</fullName>
    </submittedName>
</protein>
<dbReference type="InterPro" id="IPR006016">
    <property type="entry name" value="UspA"/>
</dbReference>
<comment type="similarity">
    <text evidence="2">Belongs to the universal stress protein A family.</text>
</comment>
<keyword evidence="3" id="KW-0963">Cytoplasm</keyword>
<dbReference type="AlphaFoldDB" id="A0A0K1QS37"/>
<sequence>MLKLKRILLIAPAEMTRTPAFERAQALACATGALLHIVAFDYVQALAVAGLFDHDAMAQAREGYLQVHRHWLEQQARFQRCGGMQVTTEVVWAKSSPAHLLEYVNDFHADLVIKDTHYVPALDRAFHQPLDWRLLRDCPAHLHLVTEARNPKPLKILCTVDLSHLEDMTQGLNDRVLDLGSTLAASCGAALSLLSVNSWSVVGDSAISVPTVTLAHSLRDAVNDAQQEAFEALADRYGIQTTHRHLLTGIPHTVITQFARQNAFDMVVLGAVYQHGIDRFVGSTAESVLNRAPCSLTIVKPLPRLDGFSDR</sequence>
<dbReference type="PANTHER" id="PTHR47892">
    <property type="entry name" value="UNIVERSAL STRESS PROTEIN E"/>
    <property type="match status" value="1"/>
</dbReference>
<dbReference type="EMBL" id="CP010945">
    <property type="protein sequence ID" value="AKV08561.1"/>
    <property type="molecule type" value="Genomic_DNA"/>
</dbReference>
<evidence type="ECO:0000259" key="5">
    <source>
        <dbReference type="Pfam" id="PF00582"/>
    </source>
</evidence>
<dbReference type="GO" id="GO:0005737">
    <property type="term" value="C:cytoplasm"/>
    <property type="evidence" value="ECO:0007669"/>
    <property type="project" value="UniProtKB-SubCell"/>
</dbReference>
<accession>A0A0K1QS37</accession>
<name>A0A0K1QS37_PSEFL</name>
<reference evidence="6 7" key="1">
    <citation type="journal article" date="2012" name="J. Bacteriol.">
        <title>Draft genome sequence of the cyanide-utilizing bacterium Pseudomonas fluorescens strain NCIMB 11764.</title>
        <authorList>
            <person name="Vilo C.A."/>
            <person name="Benedik M.J."/>
            <person name="Kunz D.A."/>
            <person name="Dong Q."/>
        </authorList>
    </citation>
    <scope>NUCLEOTIDE SEQUENCE [LARGE SCALE GENOMIC DNA]</scope>
    <source>
        <strain evidence="6 7">NCIMB 11764</strain>
    </source>
</reference>
<dbReference type="Proteomes" id="UP000017175">
    <property type="component" value="Chromosome"/>
</dbReference>
<evidence type="ECO:0000256" key="2">
    <source>
        <dbReference type="ARBA" id="ARBA00008791"/>
    </source>
</evidence>
<gene>
    <name evidence="6" type="ORF">B723_20080</name>
</gene>
<evidence type="ECO:0000256" key="1">
    <source>
        <dbReference type="ARBA" id="ARBA00004496"/>
    </source>
</evidence>
<dbReference type="RefSeq" id="WP_017338577.1">
    <property type="nucleotide sequence ID" value="NZ_CP010945.1"/>
</dbReference>
<evidence type="ECO:0000256" key="3">
    <source>
        <dbReference type="ARBA" id="ARBA00022490"/>
    </source>
</evidence>
<organism evidence="6 7">
    <name type="scientific">Pseudomonas fluorescens NCIMB 11764</name>
    <dbReference type="NCBI Taxonomy" id="1221522"/>
    <lineage>
        <taxon>Bacteria</taxon>
        <taxon>Pseudomonadati</taxon>
        <taxon>Pseudomonadota</taxon>
        <taxon>Gammaproteobacteria</taxon>
        <taxon>Pseudomonadales</taxon>
        <taxon>Pseudomonadaceae</taxon>
        <taxon>Pseudomonas</taxon>
    </lineage>
</organism>
<dbReference type="SUPFAM" id="SSF52402">
    <property type="entry name" value="Adenine nucleotide alpha hydrolases-like"/>
    <property type="match status" value="2"/>
</dbReference>
<evidence type="ECO:0000313" key="7">
    <source>
        <dbReference type="Proteomes" id="UP000017175"/>
    </source>
</evidence>
<dbReference type="Gene3D" id="3.40.50.12370">
    <property type="match status" value="1"/>
</dbReference>
<feature type="domain" description="UspA" evidence="5">
    <location>
        <begin position="174"/>
        <end position="300"/>
    </location>
</feature>
<dbReference type="eggNOG" id="COG0589">
    <property type="taxonomic scope" value="Bacteria"/>
</dbReference>
<dbReference type="Pfam" id="PF00582">
    <property type="entry name" value="Usp"/>
    <property type="match status" value="1"/>
</dbReference>
<evidence type="ECO:0000313" key="6">
    <source>
        <dbReference type="EMBL" id="AKV08561.1"/>
    </source>
</evidence>
<proteinExistence type="inferred from homology"/>
<comment type="subcellular location">
    <subcellularLocation>
        <location evidence="1">Cytoplasm</location>
    </subcellularLocation>
</comment>
<dbReference type="PANTHER" id="PTHR47892:SF1">
    <property type="entry name" value="UNIVERSAL STRESS PROTEIN E"/>
    <property type="match status" value="1"/>
</dbReference>